<dbReference type="Gene3D" id="3.50.50.60">
    <property type="entry name" value="FAD/NAD(P)-binding domain"/>
    <property type="match status" value="1"/>
</dbReference>
<dbReference type="Gene3D" id="3.30.9.10">
    <property type="entry name" value="D-Amino Acid Oxidase, subunit A, domain 2"/>
    <property type="match status" value="1"/>
</dbReference>
<dbReference type="GO" id="GO:0050660">
    <property type="term" value="F:flavin adenine dinucleotide binding"/>
    <property type="evidence" value="ECO:0007669"/>
    <property type="project" value="InterPro"/>
</dbReference>
<keyword evidence="6" id="KW-0472">Membrane</keyword>
<dbReference type="Proteomes" id="UP000199087">
    <property type="component" value="Unassembled WGS sequence"/>
</dbReference>
<dbReference type="PANTHER" id="PTHR13847">
    <property type="entry name" value="SARCOSINE DEHYDROGENASE-RELATED"/>
    <property type="match status" value="1"/>
</dbReference>
<evidence type="ECO:0000256" key="6">
    <source>
        <dbReference type="SAM" id="Phobius"/>
    </source>
</evidence>
<comment type="catalytic activity">
    <reaction evidence="4">
        <text>glycine + O2 + H2O = glyoxylate + H2O2 + NH4(+)</text>
        <dbReference type="Rhea" id="RHEA:11532"/>
        <dbReference type="ChEBI" id="CHEBI:15377"/>
        <dbReference type="ChEBI" id="CHEBI:15379"/>
        <dbReference type="ChEBI" id="CHEBI:16240"/>
        <dbReference type="ChEBI" id="CHEBI:28938"/>
        <dbReference type="ChEBI" id="CHEBI:36655"/>
        <dbReference type="ChEBI" id="CHEBI:57305"/>
        <dbReference type="EC" id="1.4.3.19"/>
    </reaction>
</comment>
<feature type="domain" description="FAD dependent oxidoreductase" evidence="7">
    <location>
        <begin position="6"/>
        <end position="345"/>
    </location>
</feature>
<dbReference type="GO" id="GO:0009228">
    <property type="term" value="P:thiamine biosynthetic process"/>
    <property type="evidence" value="ECO:0007669"/>
    <property type="project" value="UniProtKB-KW"/>
</dbReference>
<dbReference type="RefSeq" id="WP_090639713.1">
    <property type="nucleotide sequence ID" value="NZ_CVRB01000006.1"/>
</dbReference>
<protein>
    <recommendedName>
        <fullName evidence="5">glycine oxidase</fullName>
        <ecNumber evidence="5">1.4.3.19</ecNumber>
    </recommendedName>
</protein>
<dbReference type="OrthoDB" id="9794226at2"/>
<dbReference type="AlphaFoldDB" id="A0A0U1P4H8"/>
<dbReference type="SUPFAM" id="SSF54373">
    <property type="entry name" value="FAD-linked reductases, C-terminal domain"/>
    <property type="match status" value="1"/>
</dbReference>
<sequence>MNNYYDVAVIGGGIIGCSIAYYLAKEQLSVAVFESGEIGKKTTSAAAGMLGAHSECEDFEIFYPFARSSQLAYLELEQELKEKTGIDIRRTTGGIYKLAFSESEKRQLQSLSSLATVEWKEADDIREREPGISEKIVGAAFIRDDVHVMPEAVCRGFSKAAQIHGAAIHEYTHVFDIQKTGGHYLIKTQAGDFEAKYVVIASGVWSNALFKYLGLEHRMVPVKGECLSVWNEEIKLKHTLFHEHCYVMPRNDGTLVIGATMVENDWSEKPALGGIEQLIMKAKGMLPSIERMKIASFWAGLRPKTFDGKPFIGFHPEQDHVLVAAGHFRNGILLAPSTGQMIRDLILGKQVRKDWVDAFKIDRKNDVFV</sequence>
<dbReference type="InterPro" id="IPR006076">
    <property type="entry name" value="FAD-dep_OxRdtase"/>
</dbReference>
<keyword evidence="9" id="KW-1185">Reference proteome</keyword>
<dbReference type="EMBL" id="CVRB01000006">
    <property type="protein sequence ID" value="CRK85078.1"/>
    <property type="molecule type" value="Genomic_DNA"/>
</dbReference>
<dbReference type="UniPathway" id="UPA00060"/>
<evidence type="ECO:0000313" key="8">
    <source>
        <dbReference type="EMBL" id="CRK85078.1"/>
    </source>
</evidence>
<dbReference type="EC" id="1.4.3.19" evidence="5"/>
<comment type="pathway">
    <text evidence="1">Cofactor biosynthesis; thiamine diphosphate biosynthesis.</text>
</comment>
<reference evidence="9" key="1">
    <citation type="submission" date="2015-05" db="EMBL/GenBank/DDBJ databases">
        <authorList>
            <person name="Urmite Genomes"/>
        </authorList>
    </citation>
    <scope>NUCLEOTIDE SEQUENCE [LARGE SCALE GENOMIC DNA]</scope>
    <source>
        <strain evidence="9">LF1</strain>
    </source>
</reference>
<accession>A0A0U1P4H8</accession>
<evidence type="ECO:0000256" key="2">
    <source>
        <dbReference type="ARBA" id="ARBA00022977"/>
    </source>
</evidence>
<dbReference type="GO" id="GO:0043799">
    <property type="term" value="F:glycine oxidase activity"/>
    <property type="evidence" value="ECO:0007669"/>
    <property type="project" value="UniProtKB-EC"/>
</dbReference>
<dbReference type="InterPro" id="IPR012727">
    <property type="entry name" value="Gly_oxidase_ThiO"/>
</dbReference>
<gene>
    <name evidence="8" type="primary">goxB</name>
    <name evidence="8" type="ORF">BN000_05137</name>
</gene>
<organism evidence="8 9">
    <name type="scientific">Neobacillus massiliamazoniensis</name>
    <dbReference type="NCBI Taxonomy" id="1499688"/>
    <lineage>
        <taxon>Bacteria</taxon>
        <taxon>Bacillati</taxon>
        <taxon>Bacillota</taxon>
        <taxon>Bacilli</taxon>
        <taxon>Bacillales</taxon>
        <taxon>Bacillaceae</taxon>
        <taxon>Neobacillus</taxon>
    </lineage>
</organism>
<keyword evidence="3" id="KW-0560">Oxidoreductase</keyword>
<evidence type="ECO:0000313" key="9">
    <source>
        <dbReference type="Proteomes" id="UP000199087"/>
    </source>
</evidence>
<keyword evidence="6" id="KW-0812">Transmembrane</keyword>
<feature type="transmembrane region" description="Helical" evidence="6">
    <location>
        <begin position="7"/>
        <end position="24"/>
    </location>
</feature>
<dbReference type="NCBIfam" id="TIGR02352">
    <property type="entry name" value="thiamin_ThiO"/>
    <property type="match status" value="1"/>
</dbReference>
<name>A0A0U1P4H8_9BACI</name>
<dbReference type="GO" id="GO:0005737">
    <property type="term" value="C:cytoplasm"/>
    <property type="evidence" value="ECO:0007669"/>
    <property type="project" value="TreeGrafter"/>
</dbReference>
<keyword evidence="2" id="KW-0784">Thiamine biosynthesis</keyword>
<evidence type="ECO:0000256" key="4">
    <source>
        <dbReference type="ARBA" id="ARBA00049872"/>
    </source>
</evidence>
<dbReference type="SUPFAM" id="SSF51905">
    <property type="entry name" value="FAD/NAD(P)-binding domain"/>
    <property type="match status" value="1"/>
</dbReference>
<dbReference type="Pfam" id="PF01266">
    <property type="entry name" value="DAO"/>
    <property type="match status" value="1"/>
</dbReference>
<dbReference type="PANTHER" id="PTHR13847:SF289">
    <property type="entry name" value="GLYCINE OXIDASE"/>
    <property type="match status" value="1"/>
</dbReference>
<dbReference type="GO" id="GO:0009229">
    <property type="term" value="P:thiamine diphosphate biosynthetic process"/>
    <property type="evidence" value="ECO:0007669"/>
    <property type="project" value="UniProtKB-UniPathway"/>
</dbReference>
<dbReference type="STRING" id="1499688.BN000_05137"/>
<evidence type="ECO:0000259" key="7">
    <source>
        <dbReference type="Pfam" id="PF01266"/>
    </source>
</evidence>
<proteinExistence type="predicted"/>
<dbReference type="InterPro" id="IPR036188">
    <property type="entry name" value="FAD/NAD-bd_sf"/>
</dbReference>
<evidence type="ECO:0000256" key="3">
    <source>
        <dbReference type="ARBA" id="ARBA00023002"/>
    </source>
</evidence>
<evidence type="ECO:0000256" key="1">
    <source>
        <dbReference type="ARBA" id="ARBA00004948"/>
    </source>
</evidence>
<keyword evidence="6" id="KW-1133">Transmembrane helix</keyword>
<evidence type="ECO:0000256" key="5">
    <source>
        <dbReference type="ARBA" id="ARBA00050018"/>
    </source>
</evidence>